<feature type="domain" description="Antitoxin SocA-like Panacea" evidence="1">
    <location>
        <begin position="27"/>
        <end position="127"/>
    </location>
</feature>
<sequence>MENKLEKIMAYICQNYPFKDELSDARLTKMIYLTDWFSSVLVGHQATDIEWVFNHYGPYVRDVFELANSSENFIIENKMNPYGNNKAVIAYVGEDIDIDITSKKIINKVIDKTKSMYFNDFIDYVYSTYPIKNNDRYAILNLPELAQEYKAL</sequence>
<proteinExistence type="predicted"/>
<protein>
    <submittedName>
        <fullName evidence="2">SocA family protein</fullName>
    </submittedName>
</protein>
<dbReference type="Proteomes" id="UP000670925">
    <property type="component" value="Unassembled WGS sequence"/>
</dbReference>
<evidence type="ECO:0000313" key="2">
    <source>
        <dbReference type="EMBL" id="MBO3657063.1"/>
    </source>
</evidence>
<dbReference type="InterPro" id="IPR025272">
    <property type="entry name" value="SocA_Panacea"/>
</dbReference>
<organism evidence="2 3">
    <name type="scientific">Acinetobacter haemolyticus</name>
    <dbReference type="NCBI Taxonomy" id="29430"/>
    <lineage>
        <taxon>Bacteria</taxon>
        <taxon>Pseudomonadati</taxon>
        <taxon>Pseudomonadota</taxon>
        <taxon>Gammaproteobacteria</taxon>
        <taxon>Moraxellales</taxon>
        <taxon>Moraxellaceae</taxon>
        <taxon>Acinetobacter</taxon>
    </lineage>
</organism>
<dbReference type="AlphaFoldDB" id="A0AAW4J3Z5"/>
<dbReference type="Pfam" id="PF13274">
    <property type="entry name" value="SocA_Panacea"/>
    <property type="match status" value="1"/>
</dbReference>
<comment type="caution">
    <text evidence="2">The sequence shown here is derived from an EMBL/GenBank/DDBJ whole genome shotgun (WGS) entry which is preliminary data.</text>
</comment>
<evidence type="ECO:0000313" key="3">
    <source>
        <dbReference type="Proteomes" id="UP000670925"/>
    </source>
</evidence>
<dbReference type="EMBL" id="JAGFOT010000002">
    <property type="protein sequence ID" value="MBO3657063.1"/>
    <property type="molecule type" value="Genomic_DNA"/>
</dbReference>
<reference evidence="2" key="1">
    <citation type="submission" date="2021-03" db="EMBL/GenBank/DDBJ databases">
        <title>Acinetobacter spp. whole-genome sequenced from Terengganu.</title>
        <authorList>
            <person name="Mohd Rani F."/>
        </authorList>
    </citation>
    <scope>NUCLEOTIDE SEQUENCE</scope>
    <source>
        <strain evidence="2">AC1502</strain>
    </source>
</reference>
<accession>A0AAW4J3Z5</accession>
<evidence type="ECO:0000259" key="1">
    <source>
        <dbReference type="Pfam" id="PF13274"/>
    </source>
</evidence>
<dbReference type="RefSeq" id="WP_206261600.1">
    <property type="nucleotide sequence ID" value="NZ_JAGFOT010000002.1"/>
</dbReference>
<name>A0AAW4J3Z5_ACIHA</name>
<gene>
    <name evidence="2" type="ORF">J5N55_03035</name>
</gene>